<protein>
    <submittedName>
        <fullName evidence="3">Integrase_H2C2 domain-containing protein</fullName>
    </submittedName>
</protein>
<proteinExistence type="predicted"/>
<dbReference type="Pfam" id="PF17921">
    <property type="entry name" value="Integrase_H2C2"/>
    <property type="match status" value="1"/>
</dbReference>
<evidence type="ECO:0000313" key="3">
    <source>
        <dbReference type="WBParaSite" id="SVE_1919500.1"/>
    </source>
</evidence>
<dbReference type="WBParaSite" id="SVE_1919500.1">
    <property type="protein sequence ID" value="SVE_1919500.1"/>
    <property type="gene ID" value="SVE_1919500"/>
</dbReference>
<reference evidence="2" key="1">
    <citation type="submission" date="2014-07" db="EMBL/GenBank/DDBJ databases">
        <authorList>
            <person name="Martin A.A"/>
            <person name="De Silva N."/>
        </authorList>
    </citation>
    <scope>NUCLEOTIDE SEQUENCE</scope>
</reference>
<feature type="domain" description="Integrase zinc-binding" evidence="1">
    <location>
        <begin position="66"/>
        <end position="123"/>
    </location>
</feature>
<dbReference type="Proteomes" id="UP000035680">
    <property type="component" value="Unassembled WGS sequence"/>
</dbReference>
<dbReference type="InterPro" id="IPR041588">
    <property type="entry name" value="Integrase_H2C2"/>
</dbReference>
<keyword evidence="2" id="KW-1185">Reference proteome</keyword>
<organism evidence="2 3">
    <name type="scientific">Strongyloides venezuelensis</name>
    <name type="common">Threadworm</name>
    <dbReference type="NCBI Taxonomy" id="75913"/>
    <lineage>
        <taxon>Eukaryota</taxon>
        <taxon>Metazoa</taxon>
        <taxon>Ecdysozoa</taxon>
        <taxon>Nematoda</taxon>
        <taxon>Chromadorea</taxon>
        <taxon>Rhabditida</taxon>
        <taxon>Tylenchina</taxon>
        <taxon>Panagrolaimomorpha</taxon>
        <taxon>Strongyloidoidea</taxon>
        <taxon>Strongyloididae</taxon>
        <taxon>Strongyloides</taxon>
    </lineage>
</organism>
<accession>A0A0K0G394</accession>
<sequence length="159" mass="19233">MADYLSRETFNLITVIDAAFPVLINSYDTPYNINSFIYYYTAEDNYKYDGKRLVTVRNTNCFYVSEILREKLLTRYHKHPLLKSHFELKKCTEFFQRIFFWSDMLKDMRKSWKNCSDCLTNKEQPNRKVPMVRKHLEKPNEIFYTLSIDYGIIEEEIAF</sequence>
<dbReference type="AlphaFoldDB" id="A0A0K0G394"/>
<reference evidence="3" key="2">
    <citation type="submission" date="2015-08" db="UniProtKB">
        <authorList>
            <consortium name="WormBaseParasite"/>
        </authorList>
    </citation>
    <scope>IDENTIFICATION</scope>
</reference>
<evidence type="ECO:0000259" key="1">
    <source>
        <dbReference type="Pfam" id="PF17921"/>
    </source>
</evidence>
<evidence type="ECO:0000313" key="2">
    <source>
        <dbReference type="Proteomes" id="UP000035680"/>
    </source>
</evidence>
<dbReference type="Gene3D" id="1.10.340.70">
    <property type="match status" value="1"/>
</dbReference>
<name>A0A0K0G394_STRVS</name>